<accession>A0ABT4CR04</accession>
<keyword evidence="3" id="KW-1003">Cell membrane</keyword>
<dbReference type="SUPFAM" id="SSF103473">
    <property type="entry name" value="MFS general substrate transporter"/>
    <property type="match status" value="1"/>
</dbReference>
<feature type="transmembrane region" description="Helical" evidence="7">
    <location>
        <begin position="61"/>
        <end position="80"/>
    </location>
</feature>
<keyword evidence="6 7" id="KW-0472">Membrane</keyword>
<feature type="domain" description="Major facilitator superfamily (MFS) profile" evidence="8">
    <location>
        <begin position="246"/>
        <end position="437"/>
    </location>
</feature>
<proteinExistence type="predicted"/>
<evidence type="ECO:0000256" key="4">
    <source>
        <dbReference type="ARBA" id="ARBA00022692"/>
    </source>
</evidence>
<dbReference type="Gene3D" id="1.20.1250.20">
    <property type="entry name" value="MFS general substrate transporter like domains"/>
    <property type="match status" value="1"/>
</dbReference>
<feature type="transmembrane region" description="Helical" evidence="7">
    <location>
        <begin position="20"/>
        <end position="49"/>
    </location>
</feature>
<feature type="transmembrane region" description="Helical" evidence="7">
    <location>
        <begin position="316"/>
        <end position="338"/>
    </location>
</feature>
<evidence type="ECO:0000256" key="1">
    <source>
        <dbReference type="ARBA" id="ARBA00004651"/>
    </source>
</evidence>
<feature type="transmembrane region" description="Helical" evidence="7">
    <location>
        <begin position="283"/>
        <end position="304"/>
    </location>
</feature>
<evidence type="ECO:0000256" key="2">
    <source>
        <dbReference type="ARBA" id="ARBA00022448"/>
    </source>
</evidence>
<feature type="transmembrane region" description="Helical" evidence="7">
    <location>
        <begin position="158"/>
        <end position="177"/>
    </location>
</feature>
<comment type="caution">
    <text evidence="9">The sequence shown here is derived from an EMBL/GenBank/DDBJ whole genome shotgun (WGS) entry which is preliminary data.</text>
</comment>
<dbReference type="InterPro" id="IPR036259">
    <property type="entry name" value="MFS_trans_sf"/>
</dbReference>
<evidence type="ECO:0000259" key="8">
    <source>
        <dbReference type="PROSITE" id="PS50850"/>
    </source>
</evidence>
<feature type="transmembrane region" description="Helical" evidence="7">
    <location>
        <begin position="382"/>
        <end position="405"/>
    </location>
</feature>
<reference evidence="9" key="1">
    <citation type="submission" date="2022-12" db="EMBL/GenBank/DDBJ databases">
        <authorList>
            <person name="Wang J."/>
        </authorList>
    </citation>
    <scope>NUCLEOTIDE SEQUENCE</scope>
    <source>
        <strain evidence="9">HY-42-06</strain>
    </source>
</reference>
<feature type="transmembrane region" description="Helical" evidence="7">
    <location>
        <begin position="246"/>
        <end position="271"/>
    </location>
</feature>
<dbReference type="PANTHER" id="PTHR43266:SF9">
    <property type="entry name" value="PERMEASE, MAJOR FACILITATOR SUPERFAMILY-RELATED"/>
    <property type="match status" value="1"/>
</dbReference>
<evidence type="ECO:0000256" key="3">
    <source>
        <dbReference type="ARBA" id="ARBA00022475"/>
    </source>
</evidence>
<dbReference type="PROSITE" id="PS50850">
    <property type="entry name" value="MFS"/>
    <property type="match status" value="1"/>
</dbReference>
<protein>
    <submittedName>
        <fullName evidence="9">MFS transporter</fullName>
    </submittedName>
</protein>
<dbReference type="CDD" id="cd06173">
    <property type="entry name" value="MFS_MefA_like"/>
    <property type="match status" value="1"/>
</dbReference>
<dbReference type="InterPro" id="IPR020846">
    <property type="entry name" value="MFS_dom"/>
</dbReference>
<feature type="transmembrane region" description="Helical" evidence="7">
    <location>
        <begin position="411"/>
        <end position="430"/>
    </location>
</feature>
<sequence>MEVKKRKSCELDIKENTRLLSNIILLLFGRLVSLFGSQIYTFAIGLYVLKTTGSGTAFSGTLIFGMLPRIIFGPIAGIIADRVDRKRMVVSMDILSGLVVFGLVAISSIKGLKLPYIYIANLLLNTFNTFFDVPFTASIPNIVDDKSLMKTNSFNQSITSIAQIGGPFIGGLIFAFVDMKLFLTINAASFIFSGISEMFIDFNYNKGEKEKKEEVQNKKEKGKNLVKGFGKEFIEGFSFLKGKTTIFILSIFAVFLNFFVCFGIDIPYPYIINNVVKLSSTQFGILEGTFPLGMLIGSLLMVLLPERKKKYKSLISGIMVMNVLIIMIGIPIIPRFMIFNKNSYFIYFAVISFIVGMSNVYINLPISVIMQREIPDNVRGRIFGLMQTICMAISPLGMILSGALIDRIAVWIIPVLSGIVLIILTFIMALNKEIKQI</sequence>
<keyword evidence="4 7" id="KW-0812">Transmembrane</keyword>
<dbReference type="Proteomes" id="UP001079657">
    <property type="component" value="Unassembled WGS sequence"/>
</dbReference>
<dbReference type="InterPro" id="IPR011701">
    <property type="entry name" value="MFS"/>
</dbReference>
<comment type="subcellular location">
    <subcellularLocation>
        <location evidence="1">Cell membrane</location>
        <topology evidence="1">Multi-pass membrane protein</topology>
    </subcellularLocation>
</comment>
<dbReference type="RefSeq" id="WP_268050358.1">
    <property type="nucleotide sequence ID" value="NZ_JAPQES010000004.1"/>
</dbReference>
<evidence type="ECO:0000313" key="10">
    <source>
        <dbReference type="Proteomes" id="UP001079657"/>
    </source>
</evidence>
<evidence type="ECO:0000313" key="9">
    <source>
        <dbReference type="EMBL" id="MCY6371498.1"/>
    </source>
</evidence>
<dbReference type="PANTHER" id="PTHR43266">
    <property type="entry name" value="MACROLIDE-EFFLUX PROTEIN"/>
    <property type="match status" value="1"/>
</dbReference>
<gene>
    <name evidence="9" type="ORF">OXH55_12685</name>
</gene>
<keyword evidence="5 7" id="KW-1133">Transmembrane helix</keyword>
<feature type="transmembrane region" description="Helical" evidence="7">
    <location>
        <begin position="344"/>
        <end position="362"/>
    </location>
</feature>
<evidence type="ECO:0000256" key="7">
    <source>
        <dbReference type="SAM" id="Phobius"/>
    </source>
</evidence>
<name>A0ABT4CR04_9CLOT</name>
<evidence type="ECO:0000256" key="5">
    <source>
        <dbReference type="ARBA" id="ARBA00022989"/>
    </source>
</evidence>
<evidence type="ECO:0000256" key="6">
    <source>
        <dbReference type="ARBA" id="ARBA00023136"/>
    </source>
</evidence>
<keyword evidence="2" id="KW-0813">Transport</keyword>
<feature type="transmembrane region" description="Helical" evidence="7">
    <location>
        <begin position="92"/>
        <end position="109"/>
    </location>
</feature>
<dbReference type="EMBL" id="JAPQES010000004">
    <property type="protein sequence ID" value="MCY6371498.1"/>
    <property type="molecule type" value="Genomic_DNA"/>
</dbReference>
<organism evidence="9 10">
    <name type="scientific">Clostridium ganghwense</name>
    <dbReference type="NCBI Taxonomy" id="312089"/>
    <lineage>
        <taxon>Bacteria</taxon>
        <taxon>Bacillati</taxon>
        <taxon>Bacillota</taxon>
        <taxon>Clostridia</taxon>
        <taxon>Eubacteriales</taxon>
        <taxon>Clostridiaceae</taxon>
        <taxon>Clostridium</taxon>
    </lineage>
</organism>
<keyword evidence="10" id="KW-1185">Reference proteome</keyword>
<dbReference type="Pfam" id="PF07690">
    <property type="entry name" value="MFS_1"/>
    <property type="match status" value="1"/>
</dbReference>